<feature type="region of interest" description="Disordered" evidence="1">
    <location>
        <begin position="1"/>
        <end position="23"/>
    </location>
</feature>
<evidence type="ECO:0000256" key="1">
    <source>
        <dbReference type="SAM" id="MobiDB-lite"/>
    </source>
</evidence>
<organism evidence="2 3">
    <name type="scientific">Ensete ventricosum</name>
    <name type="common">Abyssinian banana</name>
    <name type="synonym">Musa ensete</name>
    <dbReference type="NCBI Taxonomy" id="4639"/>
    <lineage>
        <taxon>Eukaryota</taxon>
        <taxon>Viridiplantae</taxon>
        <taxon>Streptophyta</taxon>
        <taxon>Embryophyta</taxon>
        <taxon>Tracheophyta</taxon>
        <taxon>Spermatophyta</taxon>
        <taxon>Magnoliopsida</taxon>
        <taxon>Liliopsida</taxon>
        <taxon>Zingiberales</taxon>
        <taxon>Musaceae</taxon>
        <taxon>Ensete</taxon>
    </lineage>
</organism>
<reference evidence="2 3" key="1">
    <citation type="journal article" date="2014" name="Agronomy (Basel)">
        <title>A Draft Genome Sequence for Ensete ventricosum, the Drought-Tolerant Tree Against Hunger.</title>
        <authorList>
            <person name="Harrison J."/>
            <person name="Moore K.A."/>
            <person name="Paszkiewicz K."/>
            <person name="Jones T."/>
            <person name="Grant M."/>
            <person name="Ambacheew D."/>
            <person name="Muzemil S."/>
            <person name="Studholme D.J."/>
        </authorList>
    </citation>
    <scope>NUCLEOTIDE SEQUENCE [LARGE SCALE GENOMIC DNA]</scope>
</reference>
<dbReference type="Proteomes" id="UP000287651">
    <property type="component" value="Unassembled WGS sequence"/>
</dbReference>
<proteinExistence type="predicted"/>
<name>A0A426YSE0_ENSVE</name>
<accession>A0A426YSE0</accession>
<gene>
    <name evidence="2" type="ORF">B296_00039507</name>
</gene>
<comment type="caution">
    <text evidence="2">The sequence shown here is derived from an EMBL/GenBank/DDBJ whole genome shotgun (WGS) entry which is preliminary data.</text>
</comment>
<evidence type="ECO:0000313" key="3">
    <source>
        <dbReference type="Proteomes" id="UP000287651"/>
    </source>
</evidence>
<dbReference type="PANTHER" id="PTHR47367">
    <property type="entry name" value="AUXIN-REGULATED PROTEIN-LIKE"/>
    <property type="match status" value="1"/>
</dbReference>
<protein>
    <submittedName>
        <fullName evidence="2">Uncharacterized protein</fullName>
    </submittedName>
</protein>
<sequence length="96" mass="10279">MSGERVRLKQARQSAGSIAKNAGGNVADAAGKFGSLVKNRWALMQQSREQQNPAASGESIQERFRYAATSTGSLLKKGITDTKEKVAVGKLKVEEV</sequence>
<dbReference type="PANTHER" id="PTHR47367:SF1">
    <property type="entry name" value="OS07G0486500 PROTEIN"/>
    <property type="match status" value="1"/>
</dbReference>
<evidence type="ECO:0000313" key="2">
    <source>
        <dbReference type="EMBL" id="RRT54629.1"/>
    </source>
</evidence>
<dbReference type="AlphaFoldDB" id="A0A426YSE0"/>
<dbReference type="EMBL" id="AMZH03010500">
    <property type="protein sequence ID" value="RRT54629.1"/>
    <property type="molecule type" value="Genomic_DNA"/>
</dbReference>